<dbReference type="AlphaFoldDB" id="A0A183CR23"/>
<evidence type="ECO:0000313" key="3">
    <source>
        <dbReference type="Proteomes" id="UP000050741"/>
    </source>
</evidence>
<dbReference type="InterPro" id="IPR057596">
    <property type="entry name" value="RDRP_core"/>
</dbReference>
<reference evidence="3" key="1">
    <citation type="submission" date="2014-05" db="EMBL/GenBank/DDBJ databases">
        <title>The genome and life-stage specific transcriptomes of Globodera pallida elucidate key aspects of plant parasitism by a cyst nematode.</title>
        <authorList>
            <person name="Cotton J.A."/>
            <person name="Lilley C.J."/>
            <person name="Jones L.M."/>
            <person name="Kikuchi T."/>
            <person name="Reid A.J."/>
            <person name="Thorpe P."/>
            <person name="Tsai I.J."/>
            <person name="Beasley H."/>
            <person name="Blok V."/>
            <person name="Cock P.J.A."/>
            <person name="Van den Akker S.E."/>
            <person name="Holroyd N."/>
            <person name="Hunt M."/>
            <person name="Mantelin S."/>
            <person name="Naghra H."/>
            <person name="Pain A."/>
            <person name="Palomares-Rius J.E."/>
            <person name="Zarowiecki M."/>
            <person name="Berriman M."/>
            <person name="Jones J.T."/>
            <person name="Urwin P.E."/>
        </authorList>
    </citation>
    <scope>NUCLEOTIDE SEQUENCE [LARGE SCALE GENOMIC DNA]</scope>
    <source>
        <strain evidence="3">Lindley</strain>
    </source>
</reference>
<evidence type="ECO:0000256" key="1">
    <source>
        <dbReference type="RuleBase" id="RU363098"/>
    </source>
</evidence>
<dbReference type="Pfam" id="PF05183">
    <property type="entry name" value="RdRP"/>
    <property type="match status" value="1"/>
</dbReference>
<dbReference type="GO" id="GO:0003968">
    <property type="term" value="F:RNA-directed RNA polymerase activity"/>
    <property type="evidence" value="ECO:0007669"/>
    <property type="project" value="UniProtKB-KW"/>
</dbReference>
<dbReference type="GO" id="GO:0030422">
    <property type="term" value="P:siRNA processing"/>
    <property type="evidence" value="ECO:0007669"/>
    <property type="project" value="TreeGrafter"/>
</dbReference>
<keyword evidence="1" id="KW-0696">RNA-directed RNA polymerase</keyword>
<dbReference type="EC" id="2.7.7.48" evidence="1"/>
<dbReference type="PANTHER" id="PTHR23079">
    <property type="entry name" value="RNA-DEPENDENT RNA POLYMERASE"/>
    <property type="match status" value="1"/>
</dbReference>
<keyword evidence="1" id="KW-0694">RNA-binding</keyword>
<accession>A0A183CR23</accession>
<organism evidence="3 4">
    <name type="scientific">Globodera pallida</name>
    <name type="common">Potato cyst nematode worm</name>
    <name type="synonym">Heterodera pallida</name>
    <dbReference type="NCBI Taxonomy" id="36090"/>
    <lineage>
        <taxon>Eukaryota</taxon>
        <taxon>Metazoa</taxon>
        <taxon>Ecdysozoa</taxon>
        <taxon>Nematoda</taxon>
        <taxon>Chromadorea</taxon>
        <taxon>Rhabditida</taxon>
        <taxon>Tylenchina</taxon>
        <taxon>Tylenchomorpha</taxon>
        <taxon>Tylenchoidea</taxon>
        <taxon>Heteroderidae</taxon>
        <taxon>Heteroderinae</taxon>
        <taxon>Globodera</taxon>
    </lineage>
</organism>
<proteinExistence type="inferred from homology"/>
<dbReference type="GO" id="GO:0031380">
    <property type="term" value="C:nuclear RNA-directed RNA polymerase complex"/>
    <property type="evidence" value="ECO:0007669"/>
    <property type="project" value="TreeGrafter"/>
</dbReference>
<dbReference type="WBParaSite" id="GPLIN_001533100">
    <property type="protein sequence ID" value="GPLIN_001533100"/>
    <property type="gene ID" value="GPLIN_001533100"/>
</dbReference>
<dbReference type="Proteomes" id="UP000050741">
    <property type="component" value="Unassembled WGS sequence"/>
</dbReference>
<evidence type="ECO:0000313" key="4">
    <source>
        <dbReference type="WBParaSite" id="GPLIN_001533100"/>
    </source>
</evidence>
<feature type="domain" description="RDRP core" evidence="2">
    <location>
        <begin position="47"/>
        <end position="110"/>
    </location>
</feature>
<dbReference type="PANTHER" id="PTHR23079:SF55">
    <property type="entry name" value="RNA-DIRECTED RNA POLYMERASE"/>
    <property type="match status" value="1"/>
</dbReference>
<dbReference type="InterPro" id="IPR007855">
    <property type="entry name" value="RDRP"/>
</dbReference>
<evidence type="ECO:0000259" key="2">
    <source>
        <dbReference type="Pfam" id="PF05183"/>
    </source>
</evidence>
<protein>
    <recommendedName>
        <fullName evidence="1">RNA-dependent RNA polymerase</fullName>
        <ecNumber evidence="1">2.7.7.48</ecNumber>
    </recommendedName>
</protein>
<comment type="similarity">
    <text evidence="1">Belongs to the RdRP family.</text>
</comment>
<dbReference type="GO" id="GO:0003723">
    <property type="term" value="F:RNA binding"/>
    <property type="evidence" value="ECO:0007669"/>
    <property type="project" value="UniProtKB-KW"/>
</dbReference>
<name>A0A183CR23_GLOPA</name>
<keyword evidence="1" id="KW-0808">Transferase</keyword>
<reference evidence="4" key="2">
    <citation type="submission" date="2016-06" db="UniProtKB">
        <authorList>
            <consortium name="WormBaseParasite"/>
        </authorList>
    </citation>
    <scope>IDENTIFICATION</scope>
</reference>
<sequence length="114" mass="12958">ETVSFSGVREIAVAISRMTAVSLVVMEQVMAEIDKRLDSLHPALIYDWIFKRGGRESKQEPYCLSDGVGKVSYETALELSRELKLEDCVPSCYQIRFRGFKGVLSVYKNLDSFR</sequence>
<comment type="catalytic activity">
    <reaction evidence="1">
        <text>RNA(n) + a ribonucleoside 5'-triphosphate = RNA(n+1) + diphosphate</text>
        <dbReference type="Rhea" id="RHEA:21248"/>
        <dbReference type="Rhea" id="RHEA-COMP:14527"/>
        <dbReference type="Rhea" id="RHEA-COMP:17342"/>
        <dbReference type="ChEBI" id="CHEBI:33019"/>
        <dbReference type="ChEBI" id="CHEBI:61557"/>
        <dbReference type="ChEBI" id="CHEBI:140395"/>
        <dbReference type="EC" id="2.7.7.48"/>
    </reaction>
</comment>
<keyword evidence="1" id="KW-0548">Nucleotidyltransferase</keyword>
<keyword evidence="3" id="KW-1185">Reference proteome</keyword>